<keyword evidence="5" id="KW-0472">Membrane</keyword>
<dbReference type="PATRIC" id="fig|52.7.peg.1270"/>
<comment type="subcellular location">
    <subcellularLocation>
        <location evidence="1">Membrane</location>
        <topology evidence="1">Single-pass membrane protein</topology>
    </subcellularLocation>
</comment>
<evidence type="ECO:0000256" key="3">
    <source>
        <dbReference type="ARBA" id="ARBA00022729"/>
    </source>
</evidence>
<dbReference type="STRING" id="52.CMC5_011920"/>
<proteinExistence type="predicted"/>
<dbReference type="KEGG" id="ccro:CMC5_011920"/>
<keyword evidence="4" id="KW-1133">Transmembrane helix</keyword>
<keyword evidence="3" id="KW-0732">Signal</keyword>
<reference evidence="6 7" key="1">
    <citation type="submission" date="2015-07" db="EMBL/GenBank/DDBJ databases">
        <title>Genome analysis of myxobacterium Chondromyces crocatus Cm c5 reveals a high potential for natural compound synthesis and the genetic basis for the loss of fruiting body formation.</title>
        <authorList>
            <person name="Zaburannyi N."/>
            <person name="Bunk B."/>
            <person name="Maier J."/>
            <person name="Overmann J."/>
            <person name="Mueller R."/>
        </authorList>
    </citation>
    <scope>NUCLEOTIDE SEQUENCE [LARGE SCALE GENOMIC DNA]</scope>
    <source>
        <strain evidence="6 7">Cm c5</strain>
    </source>
</reference>
<protein>
    <recommendedName>
        <fullName evidence="8">VCBS repeat-containing protein</fullName>
    </recommendedName>
</protein>
<dbReference type="GO" id="GO:0016020">
    <property type="term" value="C:membrane"/>
    <property type="evidence" value="ECO:0007669"/>
    <property type="project" value="UniProtKB-SubCell"/>
</dbReference>
<evidence type="ECO:0008006" key="8">
    <source>
        <dbReference type="Google" id="ProtNLM"/>
    </source>
</evidence>
<dbReference type="Pfam" id="PF01839">
    <property type="entry name" value="FG-GAP"/>
    <property type="match status" value="1"/>
</dbReference>
<evidence type="ECO:0000256" key="5">
    <source>
        <dbReference type="ARBA" id="ARBA00023136"/>
    </source>
</evidence>
<dbReference type="Proteomes" id="UP000067626">
    <property type="component" value="Chromosome"/>
</dbReference>
<evidence type="ECO:0000256" key="2">
    <source>
        <dbReference type="ARBA" id="ARBA00022692"/>
    </source>
</evidence>
<dbReference type="AlphaFoldDB" id="A0A0K1E873"/>
<accession>A0A0K1E873</accession>
<name>A0A0K1E873_CHOCO</name>
<keyword evidence="7" id="KW-1185">Reference proteome</keyword>
<dbReference type="Pfam" id="PF13517">
    <property type="entry name" value="FG-GAP_3"/>
    <property type="match status" value="2"/>
</dbReference>
<evidence type="ECO:0000313" key="6">
    <source>
        <dbReference type="EMBL" id="AKT37066.1"/>
    </source>
</evidence>
<sequence>MELMDRRYESGWLSSPVAADLDGDGVNEILVARAGYFTVFDAEGNERWRFDEAASIAPRFWSSPVVADFRDDERLEIVLAGGGQVWMLDSDGNVLSGWPREWQYELRSVAAGDVNDDGQLDVIVASTRHEPDILTAYTAGGDTIAGFPPAGAGAIGCNVRENCWIAGAYDQNLAVGDLDGDGRQDIVATQDNAYTGFYRGNGELFDSNPMFEDRPKTLGVRYLHDLRLAQQGFADDESSDLQAHFTNTAPTIADIDEDGTYEVILLASVQNAGQDRREQGVGLWVVRHDATRLPGFETPFHSDEYLGGLWDLDGNIVAMTNQVTVANIDGARGKEMIYAGFDGRIHAVRADGTEFWAVTYTNRPDVFTGGVVVGDLSGDGKPEIVFATYSPQGGQSDLFILDAGGSILHQVKLPRLGSMAVPTLADVDGDGTVEILVSTRETPWDSGEPAVLVYSVASSTTGCLLWPTARGNLYRNAWVRDP</sequence>
<dbReference type="EMBL" id="CP012159">
    <property type="protein sequence ID" value="AKT37066.1"/>
    <property type="molecule type" value="Genomic_DNA"/>
</dbReference>
<dbReference type="InterPro" id="IPR013517">
    <property type="entry name" value="FG-GAP"/>
</dbReference>
<dbReference type="PANTHER" id="PTHR21419">
    <property type="match status" value="1"/>
</dbReference>
<dbReference type="InterPro" id="IPR045232">
    <property type="entry name" value="FAM234"/>
</dbReference>
<evidence type="ECO:0000256" key="4">
    <source>
        <dbReference type="ARBA" id="ARBA00022989"/>
    </source>
</evidence>
<dbReference type="Gene3D" id="2.130.10.130">
    <property type="entry name" value="Integrin alpha, N-terminal"/>
    <property type="match status" value="2"/>
</dbReference>
<evidence type="ECO:0000256" key="1">
    <source>
        <dbReference type="ARBA" id="ARBA00004167"/>
    </source>
</evidence>
<organism evidence="6 7">
    <name type="scientific">Chondromyces crocatus</name>
    <dbReference type="NCBI Taxonomy" id="52"/>
    <lineage>
        <taxon>Bacteria</taxon>
        <taxon>Pseudomonadati</taxon>
        <taxon>Myxococcota</taxon>
        <taxon>Polyangia</taxon>
        <taxon>Polyangiales</taxon>
        <taxon>Polyangiaceae</taxon>
        <taxon>Chondromyces</taxon>
    </lineage>
</organism>
<dbReference type="SUPFAM" id="SSF69318">
    <property type="entry name" value="Integrin alpha N-terminal domain"/>
    <property type="match status" value="2"/>
</dbReference>
<keyword evidence="2" id="KW-0812">Transmembrane</keyword>
<gene>
    <name evidence="6" type="ORF">CMC5_011920</name>
</gene>
<dbReference type="PANTHER" id="PTHR21419:SF23">
    <property type="entry name" value="PROTEIN DEFECTIVE IN EXINE FORMATION 1"/>
    <property type="match status" value="1"/>
</dbReference>
<evidence type="ECO:0000313" key="7">
    <source>
        <dbReference type="Proteomes" id="UP000067626"/>
    </source>
</evidence>
<dbReference type="InterPro" id="IPR028994">
    <property type="entry name" value="Integrin_alpha_N"/>
</dbReference>